<dbReference type="PROSITE" id="PS00764">
    <property type="entry name" value="ENDONUCLEASE_III_1"/>
    <property type="match status" value="1"/>
</dbReference>
<dbReference type="InterPro" id="IPR004035">
    <property type="entry name" value="Endouclease-III_FeS-bd_BS"/>
</dbReference>
<keyword evidence="5 12" id="KW-0378">Hydrolase</keyword>
<dbReference type="FunFam" id="1.10.340.30:FF:000001">
    <property type="entry name" value="Endonuclease III"/>
    <property type="match status" value="1"/>
</dbReference>
<proteinExistence type="inferred from homology"/>
<keyword evidence="11 12" id="KW-0326">Glycosidase</keyword>
<evidence type="ECO:0000256" key="13">
    <source>
        <dbReference type="SAM" id="MobiDB-lite"/>
    </source>
</evidence>
<organism evidence="15 16">
    <name type="scientific">Granulicella pectinivorans</name>
    <dbReference type="NCBI Taxonomy" id="474950"/>
    <lineage>
        <taxon>Bacteria</taxon>
        <taxon>Pseudomonadati</taxon>
        <taxon>Acidobacteriota</taxon>
        <taxon>Terriglobia</taxon>
        <taxon>Terriglobales</taxon>
        <taxon>Acidobacteriaceae</taxon>
        <taxon>Granulicella</taxon>
    </lineage>
</organism>
<dbReference type="HAMAP" id="MF_00942">
    <property type="entry name" value="Nth"/>
    <property type="match status" value="1"/>
</dbReference>
<dbReference type="Proteomes" id="UP000199024">
    <property type="component" value="Unassembled WGS sequence"/>
</dbReference>
<comment type="function">
    <text evidence="12">DNA repair enzyme that has both DNA N-glycosylase activity and AP-lyase activity. The DNA N-glycosylase activity releases various damaged pyrimidines from DNA by cleaving the N-glycosidic bond, leaving an AP (apurinic/apyrimidinic) site. The AP-lyase activity cleaves the phosphodiester bond 3' to the AP site by a beta-elimination, leaving a 3'-terminal unsaturated sugar and a product with a terminal 5'-phosphate.</text>
</comment>
<dbReference type="InterPro" id="IPR000445">
    <property type="entry name" value="HhH_motif"/>
</dbReference>
<dbReference type="InterPro" id="IPR003265">
    <property type="entry name" value="HhH-GPD_domain"/>
</dbReference>
<feature type="region of interest" description="Disordered" evidence="13">
    <location>
        <begin position="35"/>
        <end position="59"/>
    </location>
</feature>
<comment type="similarity">
    <text evidence="1 12">Belongs to the Nth/MutY family.</text>
</comment>
<evidence type="ECO:0000256" key="8">
    <source>
        <dbReference type="ARBA" id="ARBA00023125"/>
    </source>
</evidence>
<dbReference type="Gene3D" id="1.10.1670.10">
    <property type="entry name" value="Helix-hairpin-Helix base-excision DNA repair enzymes (C-terminal)"/>
    <property type="match status" value="1"/>
</dbReference>
<sequence length="315" mass="34521">MLFTGRNVFGTAVPTNGSYRKSVLRSHRVATSSPIGYPLTSNAMPTKKPAKKSARALTPPQKLTPRARKLAIEGVPAAKARTIAATEPVSPKIKRGRTIKPTSPERVAAILDALAKTYPGVVCALTHRNAFELVIATALSAQTTDVNVNKVTPELFDFFPTPKALAAAPLEEIERIIHSTGFYRAKAKNIKAAAQVLVDKFKGKVPETIEELILLPGVARKTANVVLGSWFGIPSGVVVDTHVSRISQRLELTKSTTPEKIELDLQKIIPQDRWINFSHELIHHGRQVCIARNPKCTDCTLEKICNSLDKTWYSH</sequence>
<dbReference type="InterPro" id="IPR011257">
    <property type="entry name" value="DNA_glycosylase"/>
</dbReference>
<evidence type="ECO:0000313" key="15">
    <source>
        <dbReference type="EMBL" id="SFS17230.1"/>
    </source>
</evidence>
<evidence type="ECO:0000259" key="14">
    <source>
        <dbReference type="SMART" id="SM00478"/>
    </source>
</evidence>
<keyword evidence="10 12" id="KW-0456">Lyase</keyword>
<dbReference type="AlphaFoldDB" id="A0A1I6MNH2"/>
<dbReference type="EMBL" id="FOZL01000001">
    <property type="protein sequence ID" value="SFS17230.1"/>
    <property type="molecule type" value="Genomic_DNA"/>
</dbReference>
<dbReference type="Pfam" id="PF00633">
    <property type="entry name" value="HHH"/>
    <property type="match status" value="1"/>
</dbReference>
<dbReference type="EC" id="4.2.99.18" evidence="12"/>
<dbReference type="InterPro" id="IPR005759">
    <property type="entry name" value="Nth"/>
</dbReference>
<evidence type="ECO:0000256" key="10">
    <source>
        <dbReference type="ARBA" id="ARBA00023239"/>
    </source>
</evidence>
<evidence type="ECO:0000313" key="16">
    <source>
        <dbReference type="Proteomes" id="UP000199024"/>
    </source>
</evidence>
<feature type="binding site" evidence="12">
    <location>
        <position position="296"/>
    </location>
    <ligand>
        <name>[4Fe-4S] cluster</name>
        <dbReference type="ChEBI" id="CHEBI:49883"/>
    </ligand>
</feature>
<keyword evidence="9 12" id="KW-0234">DNA repair</keyword>
<evidence type="ECO:0000256" key="11">
    <source>
        <dbReference type="ARBA" id="ARBA00023295"/>
    </source>
</evidence>
<evidence type="ECO:0000256" key="7">
    <source>
        <dbReference type="ARBA" id="ARBA00023014"/>
    </source>
</evidence>
<dbReference type="GO" id="GO:0046872">
    <property type="term" value="F:metal ion binding"/>
    <property type="evidence" value="ECO:0007669"/>
    <property type="project" value="UniProtKB-KW"/>
</dbReference>
<evidence type="ECO:0000256" key="2">
    <source>
        <dbReference type="ARBA" id="ARBA00022485"/>
    </source>
</evidence>
<dbReference type="Pfam" id="PF00730">
    <property type="entry name" value="HhH-GPD"/>
    <property type="match status" value="1"/>
</dbReference>
<keyword evidence="3 12" id="KW-0479">Metal-binding</keyword>
<evidence type="ECO:0000256" key="5">
    <source>
        <dbReference type="ARBA" id="ARBA00022801"/>
    </source>
</evidence>
<comment type="catalytic activity">
    <reaction evidence="12">
        <text>2'-deoxyribonucleotide-(2'-deoxyribose 5'-phosphate)-2'-deoxyribonucleotide-DNA = a 3'-end 2'-deoxyribonucleotide-(2,3-dehydro-2,3-deoxyribose 5'-phosphate)-DNA + a 5'-end 5'-phospho-2'-deoxyribonucleoside-DNA + H(+)</text>
        <dbReference type="Rhea" id="RHEA:66592"/>
        <dbReference type="Rhea" id="RHEA-COMP:13180"/>
        <dbReference type="Rhea" id="RHEA-COMP:16897"/>
        <dbReference type="Rhea" id="RHEA-COMP:17067"/>
        <dbReference type="ChEBI" id="CHEBI:15378"/>
        <dbReference type="ChEBI" id="CHEBI:136412"/>
        <dbReference type="ChEBI" id="CHEBI:157695"/>
        <dbReference type="ChEBI" id="CHEBI:167181"/>
        <dbReference type="EC" id="4.2.99.18"/>
    </reaction>
</comment>
<feature type="binding site" evidence="12">
    <location>
        <position position="289"/>
    </location>
    <ligand>
        <name>[4Fe-4S] cluster</name>
        <dbReference type="ChEBI" id="CHEBI:49883"/>
    </ligand>
</feature>
<gene>
    <name evidence="12" type="primary">nth</name>
    <name evidence="15" type="ORF">SAMN05421771_3088</name>
</gene>
<evidence type="ECO:0000256" key="9">
    <source>
        <dbReference type="ARBA" id="ARBA00023204"/>
    </source>
</evidence>
<dbReference type="SMART" id="SM00478">
    <property type="entry name" value="ENDO3c"/>
    <property type="match status" value="1"/>
</dbReference>
<keyword evidence="15" id="KW-0255">Endonuclease</keyword>
<feature type="domain" description="HhH-GPD" evidence="14">
    <location>
        <begin position="139"/>
        <end position="287"/>
    </location>
</feature>
<evidence type="ECO:0000256" key="3">
    <source>
        <dbReference type="ARBA" id="ARBA00022723"/>
    </source>
</evidence>
<dbReference type="GO" id="GO:0051539">
    <property type="term" value="F:4 iron, 4 sulfur cluster binding"/>
    <property type="evidence" value="ECO:0007669"/>
    <property type="project" value="UniProtKB-UniRule"/>
</dbReference>
<dbReference type="GO" id="GO:0006285">
    <property type="term" value="P:base-excision repair, AP site formation"/>
    <property type="evidence" value="ECO:0007669"/>
    <property type="project" value="TreeGrafter"/>
</dbReference>
<dbReference type="GO" id="GO:0003677">
    <property type="term" value="F:DNA binding"/>
    <property type="evidence" value="ECO:0007669"/>
    <property type="project" value="UniProtKB-UniRule"/>
</dbReference>
<keyword evidence="7 12" id="KW-0411">Iron-sulfur</keyword>
<dbReference type="CDD" id="cd00056">
    <property type="entry name" value="ENDO3c"/>
    <property type="match status" value="1"/>
</dbReference>
<keyword evidence="6 12" id="KW-0408">Iron</keyword>
<comment type="cofactor">
    <cofactor evidence="12">
        <name>[4Fe-4S] cluster</name>
        <dbReference type="ChEBI" id="CHEBI:49883"/>
    </cofactor>
    <text evidence="12">Binds 1 [4Fe-4S] cluster.</text>
</comment>
<dbReference type="FunFam" id="1.10.1670.10:FF:000001">
    <property type="entry name" value="Endonuclease III"/>
    <property type="match status" value="1"/>
</dbReference>
<name>A0A1I6MNH2_9BACT</name>
<dbReference type="PANTHER" id="PTHR10359">
    <property type="entry name" value="A/G-SPECIFIC ADENINE GLYCOSYLASE/ENDONUCLEASE III"/>
    <property type="match status" value="1"/>
</dbReference>
<keyword evidence="16" id="KW-1185">Reference proteome</keyword>
<dbReference type="Gene3D" id="1.10.340.30">
    <property type="entry name" value="Hypothetical protein, domain 2"/>
    <property type="match status" value="1"/>
</dbReference>
<reference evidence="15 16" key="1">
    <citation type="submission" date="2016-10" db="EMBL/GenBank/DDBJ databases">
        <authorList>
            <person name="de Groot N.N."/>
        </authorList>
    </citation>
    <scope>NUCLEOTIDE SEQUENCE [LARGE SCALE GENOMIC DNA]</scope>
    <source>
        <strain evidence="15 16">DSM 21001</strain>
    </source>
</reference>
<evidence type="ECO:0000256" key="6">
    <source>
        <dbReference type="ARBA" id="ARBA00023004"/>
    </source>
</evidence>
<feature type="binding site" evidence="12">
    <location>
        <position position="305"/>
    </location>
    <ligand>
        <name>[4Fe-4S] cluster</name>
        <dbReference type="ChEBI" id="CHEBI:49883"/>
    </ligand>
</feature>
<keyword evidence="4 12" id="KW-0227">DNA damage</keyword>
<evidence type="ECO:0000256" key="4">
    <source>
        <dbReference type="ARBA" id="ARBA00022763"/>
    </source>
</evidence>
<keyword evidence="2 12" id="KW-0004">4Fe-4S</keyword>
<dbReference type="GO" id="GO:0019104">
    <property type="term" value="F:DNA N-glycosylase activity"/>
    <property type="evidence" value="ECO:0007669"/>
    <property type="project" value="UniProtKB-UniRule"/>
</dbReference>
<dbReference type="InterPro" id="IPR023170">
    <property type="entry name" value="HhH_base_excis_C"/>
</dbReference>
<feature type="binding site" evidence="12">
    <location>
        <position position="299"/>
    </location>
    <ligand>
        <name>[4Fe-4S] cluster</name>
        <dbReference type="ChEBI" id="CHEBI:49883"/>
    </ligand>
</feature>
<keyword evidence="15" id="KW-0540">Nuclease</keyword>
<dbReference type="NCBIfam" id="TIGR01083">
    <property type="entry name" value="nth"/>
    <property type="match status" value="1"/>
</dbReference>
<feature type="compositionally biased region" description="Polar residues" evidence="13">
    <location>
        <begin position="35"/>
        <end position="44"/>
    </location>
</feature>
<dbReference type="GO" id="GO:0140078">
    <property type="term" value="F:class I DNA-(apurinic or apyrimidinic site) endonuclease activity"/>
    <property type="evidence" value="ECO:0007669"/>
    <property type="project" value="UniProtKB-EC"/>
</dbReference>
<accession>A0A1I6MNH2</accession>
<evidence type="ECO:0000256" key="1">
    <source>
        <dbReference type="ARBA" id="ARBA00008343"/>
    </source>
</evidence>
<keyword evidence="8 12" id="KW-0238">DNA-binding</keyword>
<dbReference type="SUPFAM" id="SSF48150">
    <property type="entry name" value="DNA-glycosylase"/>
    <property type="match status" value="1"/>
</dbReference>
<evidence type="ECO:0000256" key="12">
    <source>
        <dbReference type="HAMAP-Rule" id="MF_00942"/>
    </source>
</evidence>
<dbReference type="STRING" id="474950.SAMN05421771_3088"/>
<protein>
    <recommendedName>
        <fullName evidence="12">Endonuclease III</fullName>
        <ecNumber evidence="12">4.2.99.18</ecNumber>
    </recommendedName>
    <alternativeName>
        <fullName evidence="12">DNA-(apurinic or apyrimidinic site) lyase</fullName>
    </alternativeName>
</protein>
<dbReference type="PANTHER" id="PTHR10359:SF18">
    <property type="entry name" value="ENDONUCLEASE III"/>
    <property type="match status" value="1"/>
</dbReference>